<dbReference type="EMBL" id="JH687917">
    <property type="protein sequence ID" value="EJD34846.1"/>
    <property type="molecule type" value="Genomic_DNA"/>
</dbReference>
<dbReference type="AlphaFoldDB" id="J0D781"/>
<dbReference type="FunCoup" id="J0D781">
    <property type="interactions" value="23"/>
</dbReference>
<dbReference type="InterPro" id="IPR044611">
    <property type="entry name" value="E3A/B/C-like"/>
</dbReference>
<dbReference type="KEGG" id="adl:AURDEDRAFT_117548"/>
<evidence type="ECO:0000256" key="2">
    <source>
        <dbReference type="ARBA" id="ARBA00004906"/>
    </source>
</evidence>
<dbReference type="eggNOG" id="KOG0942">
    <property type="taxonomic scope" value="Eukaryota"/>
</dbReference>
<evidence type="ECO:0000256" key="4">
    <source>
        <dbReference type="ARBA" id="ARBA00022679"/>
    </source>
</evidence>
<organism evidence="8 9">
    <name type="scientific">Auricularia subglabra (strain TFB-10046 / SS5)</name>
    <name type="common">White-rot fungus</name>
    <name type="synonym">Auricularia delicata (strain TFB10046)</name>
    <dbReference type="NCBI Taxonomy" id="717982"/>
    <lineage>
        <taxon>Eukaryota</taxon>
        <taxon>Fungi</taxon>
        <taxon>Dikarya</taxon>
        <taxon>Basidiomycota</taxon>
        <taxon>Agaricomycotina</taxon>
        <taxon>Agaricomycetes</taxon>
        <taxon>Auriculariales</taxon>
        <taxon>Auriculariaceae</taxon>
        <taxon>Auricularia</taxon>
    </lineage>
</organism>
<dbReference type="FunFam" id="3.30.2410.10:FF:000017">
    <property type="entry name" value="E3 ubiquitin-protein ligase UPL7"/>
    <property type="match status" value="1"/>
</dbReference>
<evidence type="ECO:0000313" key="9">
    <source>
        <dbReference type="Proteomes" id="UP000006514"/>
    </source>
</evidence>
<evidence type="ECO:0000256" key="1">
    <source>
        <dbReference type="ARBA" id="ARBA00000885"/>
    </source>
</evidence>
<dbReference type="PANTHER" id="PTHR45700">
    <property type="entry name" value="UBIQUITIN-PROTEIN LIGASE E3C"/>
    <property type="match status" value="1"/>
</dbReference>
<dbReference type="Pfam" id="PF00632">
    <property type="entry name" value="HECT"/>
    <property type="match status" value="1"/>
</dbReference>
<feature type="domain" description="HECT" evidence="7">
    <location>
        <begin position="665"/>
        <end position="997"/>
    </location>
</feature>
<dbReference type="SUPFAM" id="SSF56204">
    <property type="entry name" value="Hect, E3 ligase catalytic domain"/>
    <property type="match status" value="1"/>
</dbReference>
<gene>
    <name evidence="8" type="ORF">AURDEDRAFT_117548</name>
</gene>
<reference evidence="9" key="1">
    <citation type="journal article" date="2012" name="Science">
        <title>The Paleozoic origin of enzymatic lignin decomposition reconstructed from 31 fungal genomes.</title>
        <authorList>
            <person name="Floudas D."/>
            <person name="Binder M."/>
            <person name="Riley R."/>
            <person name="Barry K."/>
            <person name="Blanchette R.A."/>
            <person name="Henrissat B."/>
            <person name="Martinez A.T."/>
            <person name="Otillar R."/>
            <person name="Spatafora J.W."/>
            <person name="Yadav J.S."/>
            <person name="Aerts A."/>
            <person name="Benoit I."/>
            <person name="Boyd A."/>
            <person name="Carlson A."/>
            <person name="Copeland A."/>
            <person name="Coutinho P.M."/>
            <person name="de Vries R.P."/>
            <person name="Ferreira P."/>
            <person name="Findley K."/>
            <person name="Foster B."/>
            <person name="Gaskell J."/>
            <person name="Glotzer D."/>
            <person name="Gorecki P."/>
            <person name="Heitman J."/>
            <person name="Hesse C."/>
            <person name="Hori C."/>
            <person name="Igarashi K."/>
            <person name="Jurgens J.A."/>
            <person name="Kallen N."/>
            <person name="Kersten P."/>
            <person name="Kohler A."/>
            <person name="Kuees U."/>
            <person name="Kumar T.K.A."/>
            <person name="Kuo A."/>
            <person name="LaButti K."/>
            <person name="Larrondo L.F."/>
            <person name="Lindquist E."/>
            <person name="Ling A."/>
            <person name="Lombard V."/>
            <person name="Lucas S."/>
            <person name="Lundell T."/>
            <person name="Martin R."/>
            <person name="McLaughlin D.J."/>
            <person name="Morgenstern I."/>
            <person name="Morin E."/>
            <person name="Murat C."/>
            <person name="Nagy L.G."/>
            <person name="Nolan M."/>
            <person name="Ohm R.A."/>
            <person name="Patyshakuliyeva A."/>
            <person name="Rokas A."/>
            <person name="Ruiz-Duenas F.J."/>
            <person name="Sabat G."/>
            <person name="Salamov A."/>
            <person name="Samejima M."/>
            <person name="Schmutz J."/>
            <person name="Slot J.C."/>
            <person name="St John F."/>
            <person name="Stenlid J."/>
            <person name="Sun H."/>
            <person name="Sun S."/>
            <person name="Syed K."/>
            <person name="Tsang A."/>
            <person name="Wiebenga A."/>
            <person name="Young D."/>
            <person name="Pisabarro A."/>
            <person name="Eastwood D.C."/>
            <person name="Martin F."/>
            <person name="Cullen D."/>
            <person name="Grigoriev I.V."/>
            <person name="Hibbett D.S."/>
        </authorList>
    </citation>
    <scope>NUCLEOTIDE SEQUENCE [LARGE SCALE GENOMIC DNA]</scope>
    <source>
        <strain evidence="9">TFB10046</strain>
    </source>
</reference>
<dbReference type="OrthoDB" id="8068875at2759"/>
<proteinExistence type="predicted"/>
<dbReference type="Proteomes" id="UP000006514">
    <property type="component" value="Unassembled WGS sequence"/>
</dbReference>
<protein>
    <recommendedName>
        <fullName evidence="3">HECT-type E3 ubiquitin transferase</fullName>
        <ecNumber evidence="3">2.3.2.26</ecNumber>
    </recommendedName>
</protein>
<dbReference type="CDD" id="cd00078">
    <property type="entry name" value="HECTc"/>
    <property type="match status" value="1"/>
</dbReference>
<dbReference type="Gene3D" id="3.30.2410.10">
    <property type="entry name" value="Hect, E3 ligase catalytic domain"/>
    <property type="match status" value="1"/>
</dbReference>
<keyword evidence="5 6" id="KW-0833">Ubl conjugation pathway</keyword>
<evidence type="ECO:0000313" key="8">
    <source>
        <dbReference type="EMBL" id="EJD34846.1"/>
    </source>
</evidence>
<dbReference type="CDD" id="cd23766">
    <property type="entry name" value="IQCG"/>
    <property type="match status" value="1"/>
</dbReference>
<dbReference type="GO" id="GO:0006511">
    <property type="term" value="P:ubiquitin-dependent protein catabolic process"/>
    <property type="evidence" value="ECO:0007669"/>
    <property type="project" value="TreeGrafter"/>
</dbReference>
<evidence type="ECO:0000256" key="3">
    <source>
        <dbReference type="ARBA" id="ARBA00012485"/>
    </source>
</evidence>
<comment type="pathway">
    <text evidence="2">Protein modification; protein ubiquitination.</text>
</comment>
<dbReference type="Gene3D" id="3.90.1750.10">
    <property type="entry name" value="Hect, E3 ligase catalytic domains"/>
    <property type="match status" value="1"/>
</dbReference>
<evidence type="ECO:0000256" key="5">
    <source>
        <dbReference type="ARBA" id="ARBA00022786"/>
    </source>
</evidence>
<dbReference type="PROSITE" id="PS50237">
    <property type="entry name" value="HECT"/>
    <property type="match status" value="1"/>
</dbReference>
<feature type="active site" description="Glycyl thioester intermediate" evidence="6">
    <location>
        <position position="965"/>
    </location>
</feature>
<dbReference type="InterPro" id="IPR035983">
    <property type="entry name" value="Hect_E3_ubiquitin_ligase"/>
</dbReference>
<name>J0D781_AURST</name>
<sequence>MFGDERRKRINLGGVPTATSHIDILDAAKARREERINAKRRQDSAAIIQAWWRAMVAATIVRRELRAAFDSGSAGEPVSWTRCLVFGGISEDRLGSWSAVMTRDNYSALIQPFQSAANESWLVLVRRVSALLVQSIASAPESQYALTHMSLLNTLLSQSDMQKLLSDIGPQISRSVSDYVCARDFVQLIATAFNRISVSSRKSPSLPPLSVLSTRPFAIYSPTSAEYTTLQTQFLQHIMALPLLPNRIPITSIGAFTHSIPLTSLETVDSATLVNSLPPLTRVHVLANLSTFMPVARYETLAKQSLQAYLNLLNVLVGSLPPTSLEEPPAQATIAIAREIDSDDEYTAPDPSAGMTGSLLRQIDGKTATRINNLLAQAHLRALLKLGDRVPGVYALLSNACALWPGSRRRILGEAVAQGGGELVKTLWRAFVRASPIGRDVDARLLTDPGNASHWPPFIFLLQVYTQMLLTMGDEEFFSAPGAPRNPLTLDEVAALSKKALNVAFMLYWNEDQTDVKEGFVPGLSMRWEGVRADSTLFLQSVHARDSRRQFTPQDHWLLTSQIDVASFVEAAVIEDTELTLPDAIQPRKRQIAFMSPRLGVLHNIPFSLPFEVRVSIFRAFIWNDRRRLGFDDRYHGHGTRRIVIRRDRIAEDGFDHLNDLGPALKGSLSIVFVDQFGQEEAGIDGGGVFKEFLTSLSKEVFNADRGLWLTTSQHELYPNPMSIATEPHHLNWYRFVGRILGKALYQGILVEVAFASFFLAKWLSKQSFLDDLASLDRELYNGLIFLKHYQGNLEDLALNFTINEDDFGVTRTIDLIPNGSNIPVTRENRLQYIHLVCHHRLSRQIRKQSTAFFEGLSEIIDPKWLRMFNQQELQILVAGVNADVDIDDLRHNTNYGGVYDDNEETIVAFWKVVKSFDATQKRQLLRFVTSCSRPPLLGFKELVPLFCIRDSGNDQTRLPTASTCVNLLKLPRYKNEHVLRQKLLQAISSNAGFDLS</sequence>
<dbReference type="OMA" id="LAWYRFI"/>
<dbReference type="GO" id="GO:0000209">
    <property type="term" value="P:protein polyubiquitination"/>
    <property type="evidence" value="ECO:0007669"/>
    <property type="project" value="InterPro"/>
</dbReference>
<evidence type="ECO:0000259" key="7">
    <source>
        <dbReference type="PROSITE" id="PS50237"/>
    </source>
</evidence>
<dbReference type="InterPro" id="IPR000569">
    <property type="entry name" value="HECT_dom"/>
</dbReference>
<dbReference type="GO" id="GO:0061630">
    <property type="term" value="F:ubiquitin protein ligase activity"/>
    <property type="evidence" value="ECO:0007669"/>
    <property type="project" value="UniProtKB-EC"/>
</dbReference>
<dbReference type="InParanoid" id="J0D781"/>
<dbReference type="FunFam" id="3.30.2160.10:FF:000002">
    <property type="entry name" value="Putative Ubiquitin-protein ligase E3C"/>
    <property type="match status" value="1"/>
</dbReference>
<accession>J0D781</accession>
<evidence type="ECO:0000256" key="6">
    <source>
        <dbReference type="PROSITE-ProRule" id="PRU00104"/>
    </source>
</evidence>
<keyword evidence="4" id="KW-0808">Transferase</keyword>
<dbReference type="SMART" id="SM00119">
    <property type="entry name" value="HECTc"/>
    <property type="match status" value="1"/>
</dbReference>
<dbReference type="PANTHER" id="PTHR45700:SF2">
    <property type="entry name" value="UBIQUITIN-PROTEIN LIGASE E3C"/>
    <property type="match status" value="1"/>
</dbReference>
<comment type="catalytic activity">
    <reaction evidence="1">
        <text>S-ubiquitinyl-[E2 ubiquitin-conjugating enzyme]-L-cysteine + [acceptor protein]-L-lysine = [E2 ubiquitin-conjugating enzyme]-L-cysteine + N(6)-ubiquitinyl-[acceptor protein]-L-lysine.</text>
        <dbReference type="EC" id="2.3.2.26"/>
    </reaction>
</comment>
<dbReference type="EC" id="2.3.2.26" evidence="3"/>
<dbReference type="Gene3D" id="3.30.2160.10">
    <property type="entry name" value="Hect, E3 ligase catalytic domain"/>
    <property type="match status" value="1"/>
</dbReference>
<keyword evidence="9" id="KW-1185">Reference proteome</keyword>